<feature type="transmembrane region" description="Helical" evidence="8">
    <location>
        <begin position="352"/>
        <end position="374"/>
    </location>
</feature>
<evidence type="ECO:0000256" key="3">
    <source>
        <dbReference type="ARBA" id="ARBA00022448"/>
    </source>
</evidence>
<dbReference type="PIRSF" id="PIRSF006603">
    <property type="entry name" value="DinF"/>
    <property type="match status" value="1"/>
</dbReference>
<dbReference type="eggNOG" id="COG0534">
    <property type="taxonomic scope" value="Bacteria"/>
</dbReference>
<evidence type="ECO:0000256" key="4">
    <source>
        <dbReference type="ARBA" id="ARBA00022475"/>
    </source>
</evidence>
<feature type="transmembrane region" description="Helical" evidence="8">
    <location>
        <begin position="96"/>
        <end position="122"/>
    </location>
</feature>
<dbReference type="EMBL" id="CP002857">
    <property type="protein sequence ID" value="AEI09588.1"/>
    <property type="molecule type" value="Genomic_DNA"/>
</dbReference>
<reference evidence="9 10" key="1">
    <citation type="journal article" date="2012" name="BMC Genomics">
        <title>Complete genome sequence, lifestyle, and multi-drug resistance of the human pathogen Corynebacterium resistens DSM 45100 isolated from blood samples of a leukemia patient.</title>
        <authorList>
            <person name="Schroder J."/>
            <person name="Maus I."/>
            <person name="Meyer K."/>
            <person name="Wordemann S."/>
            <person name="Blom J."/>
            <person name="Jaenicke S."/>
            <person name="Schneider J."/>
            <person name="Trost E."/>
            <person name="Tauch A."/>
        </authorList>
    </citation>
    <scope>NUCLEOTIDE SEQUENCE [LARGE SCALE GENOMIC DNA]</scope>
    <source>
        <strain evidence="10">DSM 45100 / JCM 12819 / CCUG 50093 / GTC 2026 / SICGH 158</strain>
    </source>
</reference>
<evidence type="ECO:0000256" key="5">
    <source>
        <dbReference type="ARBA" id="ARBA00022692"/>
    </source>
</evidence>
<keyword evidence="10" id="KW-1185">Reference proteome</keyword>
<protein>
    <submittedName>
        <fullName evidence="9">DNA-damage-inducible protein F</fullName>
    </submittedName>
</protein>
<feature type="transmembrane region" description="Helical" evidence="8">
    <location>
        <begin position="317"/>
        <end position="340"/>
    </location>
</feature>
<dbReference type="InterPro" id="IPR002528">
    <property type="entry name" value="MATE_fam"/>
</dbReference>
<dbReference type="PANTHER" id="PTHR42893:SF46">
    <property type="entry name" value="PROTEIN DETOXIFICATION 44, CHLOROPLASTIC"/>
    <property type="match status" value="1"/>
</dbReference>
<dbReference type="CDD" id="cd13136">
    <property type="entry name" value="MATE_DinF_like"/>
    <property type="match status" value="1"/>
</dbReference>
<evidence type="ECO:0000256" key="2">
    <source>
        <dbReference type="ARBA" id="ARBA00010199"/>
    </source>
</evidence>
<dbReference type="GO" id="GO:0042910">
    <property type="term" value="F:xenobiotic transmembrane transporter activity"/>
    <property type="evidence" value="ECO:0007669"/>
    <property type="project" value="InterPro"/>
</dbReference>
<keyword evidence="5 8" id="KW-0812">Transmembrane</keyword>
<dbReference type="GO" id="GO:0015297">
    <property type="term" value="F:antiporter activity"/>
    <property type="evidence" value="ECO:0007669"/>
    <property type="project" value="InterPro"/>
</dbReference>
<keyword evidence="6 8" id="KW-1133">Transmembrane helix</keyword>
<keyword evidence="4" id="KW-1003">Cell membrane</keyword>
<evidence type="ECO:0000313" key="10">
    <source>
        <dbReference type="Proteomes" id="UP000000492"/>
    </source>
</evidence>
<dbReference type="Proteomes" id="UP000000492">
    <property type="component" value="Chromosome"/>
</dbReference>
<evidence type="ECO:0000256" key="6">
    <source>
        <dbReference type="ARBA" id="ARBA00022989"/>
    </source>
</evidence>
<feature type="transmembrane region" description="Helical" evidence="8">
    <location>
        <begin position="276"/>
        <end position="296"/>
    </location>
</feature>
<feature type="transmembrane region" description="Helical" evidence="8">
    <location>
        <begin position="164"/>
        <end position="187"/>
    </location>
</feature>
<dbReference type="AlphaFoldDB" id="F8DY30"/>
<evidence type="ECO:0000313" key="9">
    <source>
        <dbReference type="EMBL" id="AEI09588.1"/>
    </source>
</evidence>
<feature type="transmembrane region" description="Helical" evidence="8">
    <location>
        <begin position="193"/>
        <end position="213"/>
    </location>
</feature>
<evidence type="ECO:0000256" key="1">
    <source>
        <dbReference type="ARBA" id="ARBA00004651"/>
    </source>
</evidence>
<evidence type="ECO:0000256" key="7">
    <source>
        <dbReference type="ARBA" id="ARBA00023136"/>
    </source>
</evidence>
<dbReference type="STRING" id="662755.CRES_1233"/>
<feature type="transmembrane region" description="Helical" evidence="8">
    <location>
        <begin position="407"/>
        <end position="429"/>
    </location>
</feature>
<dbReference type="PANTHER" id="PTHR42893">
    <property type="entry name" value="PROTEIN DETOXIFICATION 44, CHLOROPLASTIC-RELATED"/>
    <property type="match status" value="1"/>
</dbReference>
<proteinExistence type="inferred from homology"/>
<feature type="transmembrane region" description="Helical" evidence="8">
    <location>
        <begin position="15"/>
        <end position="36"/>
    </location>
</feature>
<dbReference type="GO" id="GO:0005886">
    <property type="term" value="C:plasma membrane"/>
    <property type="evidence" value="ECO:0007669"/>
    <property type="project" value="UniProtKB-SubCell"/>
</dbReference>
<organism evidence="9 10">
    <name type="scientific">Corynebacterium resistens (strain DSM 45100 / JCM 12819 / GTC 2026 / SICGH 158)</name>
    <dbReference type="NCBI Taxonomy" id="662755"/>
    <lineage>
        <taxon>Bacteria</taxon>
        <taxon>Bacillati</taxon>
        <taxon>Actinomycetota</taxon>
        <taxon>Actinomycetes</taxon>
        <taxon>Mycobacteriales</taxon>
        <taxon>Corynebacteriaceae</taxon>
        <taxon>Corynebacterium</taxon>
    </lineage>
</organism>
<evidence type="ECO:0000256" key="8">
    <source>
        <dbReference type="SAM" id="Phobius"/>
    </source>
</evidence>
<dbReference type="RefSeq" id="WP_013888601.1">
    <property type="nucleotide sequence ID" value="NC_015673.1"/>
</dbReference>
<dbReference type="InterPro" id="IPR048279">
    <property type="entry name" value="MdtK-like"/>
</dbReference>
<feature type="transmembrane region" description="Helical" evidence="8">
    <location>
        <begin position="381"/>
        <end position="401"/>
    </location>
</feature>
<feature type="transmembrane region" description="Helical" evidence="8">
    <location>
        <begin position="134"/>
        <end position="152"/>
    </location>
</feature>
<dbReference type="Pfam" id="PF01554">
    <property type="entry name" value="MatE"/>
    <property type="match status" value="2"/>
</dbReference>
<comment type="similarity">
    <text evidence="2">Belongs to the multi antimicrobial extrusion (MATE) (TC 2.A.66.1) family.</text>
</comment>
<accession>F8DY30</accession>
<name>F8DY30_CORRG</name>
<comment type="subcellular location">
    <subcellularLocation>
        <location evidence="1">Cell membrane</location>
        <topology evidence="1">Multi-pass membrane protein</topology>
    </subcellularLocation>
</comment>
<gene>
    <name evidence="9" type="primary">dinF</name>
    <name evidence="9" type="ordered locus">CRES_1233</name>
</gene>
<feature type="transmembrane region" description="Helical" evidence="8">
    <location>
        <begin position="241"/>
        <end position="264"/>
    </location>
</feature>
<keyword evidence="7 8" id="KW-0472">Membrane</keyword>
<keyword evidence="3" id="KW-0813">Transport</keyword>
<dbReference type="InterPro" id="IPR044644">
    <property type="entry name" value="DinF-like"/>
</dbReference>
<dbReference type="HOGENOM" id="CLU_012893_16_3_11"/>
<dbReference type="KEGG" id="crd:CRES_1233"/>
<dbReference type="NCBIfam" id="TIGR00797">
    <property type="entry name" value="matE"/>
    <property type="match status" value="1"/>
</dbReference>
<sequence>MVEHTSPQIDASPRAIIALAWPALVVLAATPLYLLFDTAVVGRLGATDLAALAAGATVLSTITTQLTFLSYGTTARAARSFGAGDRRGAIYEGMQATWVAIVVGAVLATAVFIGAPTIMAWLSSDVTVADHATNWMRVTCLSVVPALVVMAGNGWLRGISNTRLPLYFTLAGVVPMAITVPIAVNRWGLVGSAYANVLGESIIAACFLGALAVHWRAEGDERSIGPNWSVIRKQLVLGRDLVARSLSFQIAFVSAAAVAGNMGANQLAGHQVMLQLWNFLTLVLDSVAIAAQALVGKALGAKAYASARRVGVTVLRFSVVASLILAVLLALGAGVIPRIFTEDAGVLEQMRWPWWILVVLVIVGGVVFAFDGVLLGAGDAAFLRTWTIVSVLFGYLPLTWLSLACGWGLTGVWCGLLAFIVIRMGAVTVRFRNDAWMRANSG</sequence>